<evidence type="ECO:0000313" key="3">
    <source>
        <dbReference type="EMBL" id="AJE22965.1"/>
    </source>
</evidence>
<accession>A0A0C4WTI9</accession>
<sequence length="370" mass="40451">MDSTLGQRLSTRQKEAPLRIAHLLSSGGFYGLERMLLEHCQYAPGQHRVLLLDGPEPLAQRFREAGVELSRCTGLGSLLRQLGQSDARPTLLNGHGFKGLVYGWLSALCLGLPLIVTQHGFTPRSRKQRFYAWLSLRLCRTAQVRAVVCVADSIARLHRQAGVRAGKLHVLPNGLPPAPAVTYLRPPAAPPGPLIGFVGRLSAEKGPDLFVELAIALCRRNPRLHAVLLGEGPQQEALQQSVDDADLHGRILLPGYRKDLPAWLRALDVLVISSRTEGTPMVLLEAMQAGVPVAAFAVGGIPDVLDHEASGLLVAPGEVDELARQVARLLLDKALCRALTEQARLAQLRHYHLPAQTERWRQLYRNAVGE</sequence>
<feature type="domain" description="Glycosyl transferase family 1" evidence="1">
    <location>
        <begin position="192"/>
        <end position="344"/>
    </location>
</feature>
<dbReference type="KEGG" id="acx:Achr_35690"/>
<organism evidence="3 4">
    <name type="scientific">Azotobacter chroococcum NCIMB 8003</name>
    <dbReference type="NCBI Taxonomy" id="1328314"/>
    <lineage>
        <taxon>Bacteria</taxon>
        <taxon>Pseudomonadati</taxon>
        <taxon>Pseudomonadota</taxon>
        <taxon>Gammaproteobacteria</taxon>
        <taxon>Pseudomonadales</taxon>
        <taxon>Pseudomonadaceae</taxon>
        <taxon>Azotobacter</taxon>
    </lineage>
</organism>
<evidence type="ECO:0000259" key="2">
    <source>
        <dbReference type="Pfam" id="PF13439"/>
    </source>
</evidence>
<dbReference type="InterPro" id="IPR001296">
    <property type="entry name" value="Glyco_trans_1"/>
</dbReference>
<dbReference type="InterPro" id="IPR028098">
    <property type="entry name" value="Glyco_trans_4-like_N"/>
</dbReference>
<keyword evidence="4" id="KW-1185">Reference proteome</keyword>
<dbReference type="PANTHER" id="PTHR12526">
    <property type="entry name" value="GLYCOSYLTRANSFERASE"/>
    <property type="match status" value="1"/>
</dbReference>
<evidence type="ECO:0000313" key="4">
    <source>
        <dbReference type="Proteomes" id="UP000068210"/>
    </source>
</evidence>
<dbReference type="GO" id="GO:1901135">
    <property type="term" value="P:carbohydrate derivative metabolic process"/>
    <property type="evidence" value="ECO:0007669"/>
    <property type="project" value="UniProtKB-ARBA"/>
</dbReference>
<protein>
    <submittedName>
        <fullName evidence="3">Glycosyl transferase, group 1 family protein</fullName>
    </submittedName>
</protein>
<dbReference type="RefSeq" id="WP_039806256.1">
    <property type="nucleotide sequence ID" value="NZ_CP010415.1"/>
</dbReference>
<dbReference type="Pfam" id="PF00534">
    <property type="entry name" value="Glycos_transf_1"/>
    <property type="match status" value="1"/>
</dbReference>
<reference evidence="3 4" key="1">
    <citation type="journal article" date="2015" name="PLoS ONE">
        <title>Azotobacter Genomes: The Genome of Azotobacter chroococcum NCIMB 8003 (ATCC 4412).</title>
        <authorList>
            <person name="Robson R.L."/>
            <person name="Jones R."/>
            <person name="Robson R.M."/>
            <person name="Schwartz A."/>
            <person name="Richardson T.H."/>
        </authorList>
    </citation>
    <scope>NUCLEOTIDE SEQUENCE [LARGE SCALE GENOMIC DNA]</scope>
    <source>
        <strain evidence="3 4">NCIMB 8003</strain>
    </source>
</reference>
<dbReference type="GO" id="GO:0016757">
    <property type="term" value="F:glycosyltransferase activity"/>
    <property type="evidence" value="ECO:0007669"/>
    <property type="project" value="InterPro"/>
</dbReference>
<proteinExistence type="predicted"/>
<name>A0A0C4WTI9_9GAMM</name>
<dbReference type="Gene3D" id="3.40.50.2000">
    <property type="entry name" value="Glycogen Phosphorylase B"/>
    <property type="match status" value="2"/>
</dbReference>
<dbReference type="STRING" id="1328314.Achr_35690"/>
<evidence type="ECO:0000259" key="1">
    <source>
        <dbReference type="Pfam" id="PF00534"/>
    </source>
</evidence>
<dbReference type="Proteomes" id="UP000068210">
    <property type="component" value="Chromosome"/>
</dbReference>
<feature type="domain" description="Glycosyltransferase subfamily 4-like N-terminal" evidence="2">
    <location>
        <begin position="61"/>
        <end position="176"/>
    </location>
</feature>
<dbReference type="HOGENOM" id="CLU_009583_0_4_6"/>
<dbReference type="SUPFAM" id="SSF53756">
    <property type="entry name" value="UDP-Glycosyltransferase/glycogen phosphorylase"/>
    <property type="match status" value="1"/>
</dbReference>
<keyword evidence="3" id="KW-0808">Transferase</keyword>
<dbReference type="Pfam" id="PF13439">
    <property type="entry name" value="Glyco_transf_4"/>
    <property type="match status" value="1"/>
</dbReference>
<dbReference type="AlphaFoldDB" id="A0A0C4WTI9"/>
<dbReference type="EMBL" id="CP010415">
    <property type="protein sequence ID" value="AJE22965.1"/>
    <property type="molecule type" value="Genomic_DNA"/>
</dbReference>
<dbReference type="PANTHER" id="PTHR12526:SF637">
    <property type="entry name" value="GLYCOSYLTRANSFERASE EPSF-RELATED"/>
    <property type="match status" value="1"/>
</dbReference>
<gene>
    <name evidence="3" type="ORF">Achr_35690</name>
</gene>
<dbReference type="CDD" id="cd03801">
    <property type="entry name" value="GT4_PimA-like"/>
    <property type="match status" value="1"/>
</dbReference>